<feature type="compositionally biased region" description="Gly residues" evidence="1">
    <location>
        <begin position="29"/>
        <end position="43"/>
    </location>
</feature>
<protein>
    <recommendedName>
        <fullName evidence="5">Lipoprotein</fullName>
    </recommendedName>
</protein>
<organism evidence="3 4">
    <name type="scientific">Streptomyces marokkonensis</name>
    <dbReference type="NCBI Taxonomy" id="324855"/>
    <lineage>
        <taxon>Bacteria</taxon>
        <taxon>Bacillati</taxon>
        <taxon>Actinomycetota</taxon>
        <taxon>Actinomycetes</taxon>
        <taxon>Kitasatosporales</taxon>
        <taxon>Streptomycetaceae</taxon>
        <taxon>Streptomyces</taxon>
    </lineage>
</organism>
<evidence type="ECO:0008006" key="5">
    <source>
        <dbReference type="Google" id="ProtNLM"/>
    </source>
</evidence>
<evidence type="ECO:0000313" key="3">
    <source>
        <dbReference type="EMBL" id="MFF1272885.1"/>
    </source>
</evidence>
<proteinExistence type="predicted"/>
<accession>A0ABW6Q111</accession>
<evidence type="ECO:0000256" key="1">
    <source>
        <dbReference type="SAM" id="MobiDB-lite"/>
    </source>
</evidence>
<feature type="chain" id="PRO_5046874050" description="Lipoprotein" evidence="2">
    <location>
        <begin position="24"/>
        <end position="243"/>
    </location>
</feature>
<reference evidence="3 4" key="1">
    <citation type="submission" date="2024-09" db="EMBL/GenBank/DDBJ databases">
        <title>The Natural Products Discovery Center: Release of the First 8490 Sequenced Strains for Exploring Actinobacteria Biosynthetic Diversity.</title>
        <authorList>
            <person name="Kalkreuter E."/>
            <person name="Kautsar S.A."/>
            <person name="Yang D."/>
            <person name="Bader C.D."/>
            <person name="Teijaro C.N."/>
            <person name="Fluegel L."/>
            <person name="Davis C.M."/>
            <person name="Simpson J.R."/>
            <person name="Lauterbach L."/>
            <person name="Steele A.D."/>
            <person name="Gui C."/>
            <person name="Meng S."/>
            <person name="Li G."/>
            <person name="Viehrig K."/>
            <person name="Ye F."/>
            <person name="Su P."/>
            <person name="Kiefer A.F."/>
            <person name="Nichols A."/>
            <person name="Cepeda A.J."/>
            <person name="Yan W."/>
            <person name="Fan B."/>
            <person name="Jiang Y."/>
            <person name="Adhikari A."/>
            <person name="Zheng C.-J."/>
            <person name="Schuster L."/>
            <person name="Cowan T.M."/>
            <person name="Smanski M.J."/>
            <person name="Chevrette M.G."/>
            <person name="De Carvalho L.P.S."/>
            <person name="Shen B."/>
        </authorList>
    </citation>
    <scope>NUCLEOTIDE SEQUENCE [LARGE SCALE GENOMIC DNA]</scope>
    <source>
        <strain evidence="3 4">NPDC058328</strain>
    </source>
</reference>
<comment type="caution">
    <text evidence="3">The sequence shown here is derived from an EMBL/GenBank/DDBJ whole genome shotgun (WGS) entry which is preliminary data.</text>
</comment>
<gene>
    <name evidence="3" type="ORF">ACFVZC_05675</name>
</gene>
<dbReference type="EMBL" id="JBHVZQ010000003">
    <property type="protein sequence ID" value="MFF1272885.1"/>
    <property type="molecule type" value="Genomic_DNA"/>
</dbReference>
<dbReference type="Proteomes" id="UP001601627">
    <property type="component" value="Unassembled WGS sequence"/>
</dbReference>
<feature type="signal peptide" evidence="2">
    <location>
        <begin position="1"/>
        <end position="23"/>
    </location>
</feature>
<dbReference type="RefSeq" id="WP_388233389.1">
    <property type="nucleotide sequence ID" value="NZ_JBHVZQ010000003.1"/>
</dbReference>
<keyword evidence="2" id="KW-0732">Signal</keyword>
<name>A0ABW6Q111_9ACTN</name>
<sequence>MRVDGRRRVPAVVAMLATAALLAGCGGGEGAEDGGSGAGGDSQGKGTPAGKAGGGPLDAAGLESAAVAEADLPDYTFTVFKQGTVLGSKGEPADPAACQPMEDIRLRAPEPAPAAAAARSVKPKTDIDATEITLYAYDRTAGAEELLTRVRDAAKSCTTYEDDLGLNPTVTALSDPDPGAGDEAVAFKRELSGTAHWYRVVRSGPHVAVFGWKSLVAQKNTGEAPDEVIDAQLKKLTETAGTG</sequence>
<dbReference type="PROSITE" id="PS51257">
    <property type="entry name" value="PROKAR_LIPOPROTEIN"/>
    <property type="match status" value="1"/>
</dbReference>
<evidence type="ECO:0000313" key="4">
    <source>
        <dbReference type="Proteomes" id="UP001601627"/>
    </source>
</evidence>
<feature type="region of interest" description="Disordered" evidence="1">
    <location>
        <begin position="29"/>
        <end position="57"/>
    </location>
</feature>
<keyword evidence="4" id="KW-1185">Reference proteome</keyword>
<evidence type="ECO:0000256" key="2">
    <source>
        <dbReference type="SAM" id="SignalP"/>
    </source>
</evidence>